<feature type="coiled-coil region" evidence="1">
    <location>
        <begin position="82"/>
        <end position="116"/>
    </location>
</feature>
<name>A0A6V7TKA0_MELEN</name>
<evidence type="ECO:0000313" key="2">
    <source>
        <dbReference type="EMBL" id="CAD2124784.1"/>
    </source>
</evidence>
<proteinExistence type="predicted"/>
<dbReference type="Proteomes" id="UP000580250">
    <property type="component" value="Unassembled WGS sequence"/>
</dbReference>
<reference evidence="2 3" key="1">
    <citation type="submission" date="2020-08" db="EMBL/GenBank/DDBJ databases">
        <authorList>
            <person name="Koutsovoulos G."/>
            <person name="Danchin GJ E."/>
        </authorList>
    </citation>
    <scope>NUCLEOTIDE SEQUENCE [LARGE SCALE GENOMIC DNA]</scope>
</reference>
<dbReference type="AlphaFoldDB" id="A0A6V7TKA0"/>
<sequence length="139" mass="16446">MDQILALSRLSIFSTTKPKFDVNGALTTRREQITILINKQIEDFEAIGFDDREIEKKVNKMLQGHRDKLQNISNDEVKRKLVGEYKHKVKKNEEECRQEREKSEKLKSRIDGLNSMLKEIKEPIREEQIYKMRKASLNI</sequence>
<gene>
    <name evidence="2" type="ORF">MENT_LOCUS943</name>
</gene>
<accession>A0A6V7TKA0</accession>
<evidence type="ECO:0000313" key="3">
    <source>
        <dbReference type="Proteomes" id="UP000580250"/>
    </source>
</evidence>
<protein>
    <submittedName>
        <fullName evidence="2">Uncharacterized protein</fullName>
    </submittedName>
</protein>
<evidence type="ECO:0000256" key="1">
    <source>
        <dbReference type="SAM" id="Coils"/>
    </source>
</evidence>
<organism evidence="2 3">
    <name type="scientific">Meloidogyne enterolobii</name>
    <name type="common">Root-knot nematode worm</name>
    <name type="synonym">Meloidogyne mayaguensis</name>
    <dbReference type="NCBI Taxonomy" id="390850"/>
    <lineage>
        <taxon>Eukaryota</taxon>
        <taxon>Metazoa</taxon>
        <taxon>Ecdysozoa</taxon>
        <taxon>Nematoda</taxon>
        <taxon>Chromadorea</taxon>
        <taxon>Rhabditida</taxon>
        <taxon>Tylenchina</taxon>
        <taxon>Tylenchomorpha</taxon>
        <taxon>Tylenchoidea</taxon>
        <taxon>Meloidogynidae</taxon>
        <taxon>Meloidogyninae</taxon>
        <taxon>Meloidogyne</taxon>
    </lineage>
</organism>
<dbReference type="EMBL" id="CAJEWN010000003">
    <property type="protein sequence ID" value="CAD2124784.1"/>
    <property type="molecule type" value="Genomic_DNA"/>
</dbReference>
<comment type="caution">
    <text evidence="2">The sequence shown here is derived from an EMBL/GenBank/DDBJ whole genome shotgun (WGS) entry which is preliminary data.</text>
</comment>
<keyword evidence="1" id="KW-0175">Coiled coil</keyword>